<keyword evidence="2" id="KW-0227">DNA damage</keyword>
<evidence type="ECO:0000256" key="3">
    <source>
        <dbReference type="ARBA" id="ARBA00023204"/>
    </source>
</evidence>
<evidence type="ECO:0000256" key="1">
    <source>
        <dbReference type="ARBA" id="ARBA00006638"/>
    </source>
</evidence>
<name>A0ABU6NTB2_9BACI</name>
<proteinExistence type="inferred from homology"/>
<keyword evidence="5" id="KW-1185">Reference proteome</keyword>
<accession>A0ABU6NTB2</accession>
<evidence type="ECO:0000313" key="5">
    <source>
        <dbReference type="Proteomes" id="UP001342826"/>
    </source>
</evidence>
<dbReference type="InterPro" id="IPR041247">
    <property type="entry name" value="Rad52_fam"/>
</dbReference>
<gene>
    <name evidence="4" type="ORF">P9271_00495</name>
</gene>
<dbReference type="Pfam" id="PF04098">
    <property type="entry name" value="Rad52_Rad22"/>
    <property type="match status" value="1"/>
</dbReference>
<evidence type="ECO:0000313" key="4">
    <source>
        <dbReference type="EMBL" id="MED4399838.1"/>
    </source>
</evidence>
<organism evidence="4 5">
    <name type="scientific">Metabacillus fastidiosus</name>
    <dbReference type="NCBI Taxonomy" id="1458"/>
    <lineage>
        <taxon>Bacteria</taxon>
        <taxon>Bacillati</taxon>
        <taxon>Bacillota</taxon>
        <taxon>Bacilli</taxon>
        <taxon>Bacillales</taxon>
        <taxon>Bacillaceae</taxon>
        <taxon>Metabacillus</taxon>
    </lineage>
</organism>
<dbReference type="RefSeq" id="WP_328014562.1">
    <property type="nucleotide sequence ID" value="NZ_JARTFS010000001.1"/>
</dbReference>
<comment type="similarity">
    <text evidence="1">Belongs to the RAD52 family.</text>
</comment>
<dbReference type="EMBL" id="JARTFS010000001">
    <property type="protein sequence ID" value="MED4399838.1"/>
    <property type="molecule type" value="Genomic_DNA"/>
</dbReference>
<dbReference type="Proteomes" id="UP001342826">
    <property type="component" value="Unassembled WGS sequence"/>
</dbReference>
<protein>
    <submittedName>
        <fullName evidence="4">Rad52/Rad22 family DNA repair protein</fullName>
    </submittedName>
</protein>
<keyword evidence="3" id="KW-0234">DNA repair</keyword>
<evidence type="ECO:0000256" key="2">
    <source>
        <dbReference type="ARBA" id="ARBA00022763"/>
    </source>
</evidence>
<comment type="caution">
    <text evidence="4">The sequence shown here is derived from an EMBL/GenBank/DDBJ whole genome shotgun (WGS) entry which is preliminary data.</text>
</comment>
<reference evidence="4 5" key="1">
    <citation type="submission" date="2023-03" db="EMBL/GenBank/DDBJ databases">
        <title>Bacillus Genome Sequencing.</title>
        <authorList>
            <person name="Dunlap C."/>
        </authorList>
    </citation>
    <scope>NUCLEOTIDE SEQUENCE [LARGE SCALE GENOMIC DNA]</scope>
    <source>
        <strain evidence="4 5">NRS-1717</strain>
    </source>
</reference>
<sequence>MTNQLQLLQEPFHEKDIEWRVQRAMNTQKGNKAIVLAYVTNRAIMARLDEVFGIGGWKNEYKEWRDKGVLCGISVKIEGEWVTKWDGAEETNIEAVKGGFSGSMKRAAVQWGIGRYLYDLEEAWVDVKEKGANYINDKKANVKGYWDVPKLPSWALPNTSIEIIKGKYQTGKGSLEGFDEWYQSMTEKGMSNNDIDAVLTQQLLKKRAV</sequence>